<feature type="region of interest" description="Disordered" evidence="1">
    <location>
        <begin position="1"/>
        <end position="88"/>
    </location>
</feature>
<organism evidence="2 3">
    <name type="scientific">Pedobacter terrae</name>
    <dbReference type="NCBI Taxonomy" id="405671"/>
    <lineage>
        <taxon>Bacteria</taxon>
        <taxon>Pseudomonadati</taxon>
        <taxon>Bacteroidota</taxon>
        <taxon>Sphingobacteriia</taxon>
        <taxon>Sphingobacteriales</taxon>
        <taxon>Sphingobacteriaceae</taxon>
        <taxon>Pedobacter</taxon>
    </lineage>
</organism>
<evidence type="ECO:0000313" key="3">
    <source>
        <dbReference type="Proteomes" id="UP000199643"/>
    </source>
</evidence>
<keyword evidence="3" id="KW-1185">Reference proteome</keyword>
<evidence type="ECO:0000313" key="2">
    <source>
        <dbReference type="EMBL" id="SDF93304.1"/>
    </source>
</evidence>
<reference evidence="3" key="1">
    <citation type="submission" date="2016-10" db="EMBL/GenBank/DDBJ databases">
        <authorList>
            <person name="Varghese N."/>
            <person name="Submissions S."/>
        </authorList>
    </citation>
    <scope>NUCLEOTIDE SEQUENCE [LARGE SCALE GENOMIC DNA]</scope>
    <source>
        <strain evidence="3">DSM 17933</strain>
    </source>
</reference>
<name>A0A1G7Q497_9SPHI</name>
<dbReference type="STRING" id="405671.SAMN05421827_102163"/>
<dbReference type="RefSeq" id="WP_208600567.1">
    <property type="nucleotide sequence ID" value="NZ_FNCH01000002.1"/>
</dbReference>
<dbReference type="EMBL" id="FNCH01000002">
    <property type="protein sequence ID" value="SDF93304.1"/>
    <property type="molecule type" value="Genomic_DNA"/>
</dbReference>
<dbReference type="Proteomes" id="UP000199643">
    <property type="component" value="Unassembled WGS sequence"/>
</dbReference>
<accession>A0A1G7Q497</accession>
<dbReference type="Pfam" id="PF11272">
    <property type="entry name" value="DUF3072"/>
    <property type="match status" value="1"/>
</dbReference>
<evidence type="ECO:0000256" key="1">
    <source>
        <dbReference type="SAM" id="MobiDB-lite"/>
    </source>
</evidence>
<sequence>MANNEENEMFDGEKDSSGSAKGLTGDNTIKNPDDWTTGDEPMTGAQGSYLKTLSDEAGEEFDENLTKSEASKRIDQLQHKTGRGLNTD</sequence>
<protein>
    <recommendedName>
        <fullName evidence="4">DUF3072 family protein</fullName>
    </recommendedName>
</protein>
<dbReference type="AlphaFoldDB" id="A0A1G7Q497"/>
<dbReference type="InterPro" id="IPR021425">
    <property type="entry name" value="DUF3072"/>
</dbReference>
<evidence type="ECO:0008006" key="4">
    <source>
        <dbReference type="Google" id="ProtNLM"/>
    </source>
</evidence>
<gene>
    <name evidence="2" type="ORF">SAMN05421827_102163</name>
</gene>
<feature type="compositionally biased region" description="Acidic residues" evidence="1">
    <location>
        <begin position="1"/>
        <end position="10"/>
    </location>
</feature>
<feature type="compositionally biased region" description="Basic and acidic residues" evidence="1">
    <location>
        <begin position="64"/>
        <end position="78"/>
    </location>
</feature>
<proteinExistence type="predicted"/>